<evidence type="ECO:0000313" key="5">
    <source>
        <dbReference type="Proteomes" id="UP000703295"/>
    </source>
</evidence>
<dbReference type="InterPro" id="IPR025178">
    <property type="entry name" value="Lnb_N"/>
</dbReference>
<feature type="transmembrane region" description="Helical" evidence="1">
    <location>
        <begin position="354"/>
        <end position="373"/>
    </location>
</feature>
<dbReference type="Proteomes" id="UP000703295">
    <property type="component" value="Unassembled WGS sequence"/>
</dbReference>
<dbReference type="EMBL" id="JACJJW010000003">
    <property type="protein sequence ID" value="MBM6757441.1"/>
    <property type="molecule type" value="Genomic_DNA"/>
</dbReference>
<dbReference type="Pfam" id="PF13387">
    <property type="entry name" value="Lnb_N"/>
    <property type="match status" value="1"/>
</dbReference>
<evidence type="ECO:0000256" key="1">
    <source>
        <dbReference type="SAM" id="Phobius"/>
    </source>
</evidence>
<proteinExistence type="predicted"/>
<dbReference type="Pfam" id="PF25221">
    <property type="entry name" value="5TMH_Lnb"/>
    <property type="match status" value="1"/>
</dbReference>
<dbReference type="RefSeq" id="WP_204474177.1">
    <property type="nucleotide sequence ID" value="NZ_JACJJW010000003.1"/>
</dbReference>
<organism evidence="4 5">
    <name type="scientific">Bacteroides mediterraneensis</name>
    <dbReference type="NCBI Taxonomy" id="1841856"/>
    <lineage>
        <taxon>Bacteria</taxon>
        <taxon>Pseudomonadati</taxon>
        <taxon>Bacteroidota</taxon>
        <taxon>Bacteroidia</taxon>
        <taxon>Bacteroidales</taxon>
        <taxon>Bacteroidaceae</taxon>
        <taxon>Bacteroides</taxon>
    </lineage>
</organism>
<evidence type="ECO:0000259" key="3">
    <source>
        <dbReference type="Pfam" id="PF25221"/>
    </source>
</evidence>
<reference evidence="4 5" key="1">
    <citation type="journal article" date="2021" name="Sci. Rep.">
        <title>The distribution of antibiotic resistance genes in chicken gut microbiota commensals.</title>
        <authorList>
            <person name="Juricova H."/>
            <person name="Matiasovicova J."/>
            <person name="Kubasova T."/>
            <person name="Cejkova D."/>
            <person name="Rychlik I."/>
        </authorList>
    </citation>
    <scope>NUCLEOTIDE SEQUENCE [LARGE SCALE GENOMIC DNA]</scope>
    <source>
        <strain evidence="4 5">An801</strain>
    </source>
</reference>
<feature type="transmembrane region" description="Helical" evidence="1">
    <location>
        <begin position="379"/>
        <end position="399"/>
    </location>
</feature>
<feature type="transmembrane region" description="Helical" evidence="1">
    <location>
        <begin position="298"/>
        <end position="318"/>
    </location>
</feature>
<evidence type="ECO:0000259" key="2">
    <source>
        <dbReference type="Pfam" id="PF13387"/>
    </source>
</evidence>
<keyword evidence="1" id="KW-0472">Membrane</keyword>
<accession>A0ABS2ERZ6</accession>
<feature type="domain" description="Lnb-like transmembrane" evidence="3">
    <location>
        <begin position="264"/>
        <end position="401"/>
    </location>
</feature>
<keyword evidence="1" id="KW-0812">Transmembrane</keyword>
<protein>
    <submittedName>
        <fullName evidence="4">DUF4105 domain-containing protein</fullName>
    </submittedName>
</protein>
<feature type="transmembrane region" description="Helical" evidence="1">
    <location>
        <begin position="263"/>
        <end position="286"/>
    </location>
</feature>
<feature type="transmembrane region" description="Helical" evidence="1">
    <location>
        <begin position="324"/>
        <end position="342"/>
    </location>
</feature>
<dbReference type="InterPro" id="IPR057436">
    <property type="entry name" value="5TMH_Lnb"/>
</dbReference>
<sequence>MKRKWIVLLWIVGMIQLVFPVETYSDIRSDAESTFQNDSIQFSLLTCAPGNEIYELFGHTAIRYQNFSRGIDLVFNYGMFSFNTPHFIYRFVKGETDYQLGIMPYPYFESEYALRGSSVYQQVLNLTSSEKQTLLGLLQENYLPENRTYRYNYFYDNCTTRARDQIEKSIQGKVIYPSGESDKSFRGIVHEFTAHSPWDEFGIDLCLGAEADAPIDNRGQMFAPFYMRRFAGEAYIQGADGKTRPLVLREEKIVDVAPEVEPAFALTPMGAGSLFLLLNVLIGFWQWKKKRVFWGWDVILYAAQGIAGCIIAFLFFVSSHPTVGSNWLLILFNPIPLFYLPFMIYRDIKHKKDLYHLVNMVYLTLFMLLILLLPQKFNLTVLPLALGLLVNAESHVLVLNKK</sequence>
<keyword evidence="5" id="KW-1185">Reference proteome</keyword>
<comment type="caution">
    <text evidence="4">The sequence shown here is derived from an EMBL/GenBank/DDBJ whole genome shotgun (WGS) entry which is preliminary data.</text>
</comment>
<gene>
    <name evidence="4" type="ORF">H6A31_01805</name>
</gene>
<keyword evidence="1" id="KW-1133">Transmembrane helix</keyword>
<evidence type="ECO:0000313" key="4">
    <source>
        <dbReference type="EMBL" id="MBM6757441.1"/>
    </source>
</evidence>
<feature type="domain" description="Lnb N-terminal periplasmic" evidence="2">
    <location>
        <begin position="32"/>
        <end position="169"/>
    </location>
</feature>
<name>A0ABS2ERZ6_9BACE</name>